<dbReference type="Gene3D" id="3.30.300.30">
    <property type="match status" value="1"/>
</dbReference>
<dbReference type="Proteomes" id="UP000238348">
    <property type="component" value="Chromosome"/>
</dbReference>
<evidence type="ECO:0000259" key="2">
    <source>
        <dbReference type="Pfam" id="PF00501"/>
    </source>
</evidence>
<proteinExistence type="predicted"/>
<reference evidence="4 5" key="1">
    <citation type="submission" date="2015-09" db="EMBL/GenBank/DDBJ databases">
        <title>Sorangium comparison.</title>
        <authorList>
            <person name="Zaburannyi N."/>
            <person name="Bunk B."/>
            <person name="Overmann J."/>
            <person name="Mueller R."/>
        </authorList>
    </citation>
    <scope>NUCLEOTIDE SEQUENCE [LARGE SCALE GENOMIC DNA]</scope>
    <source>
        <strain evidence="4 5">So ce26</strain>
    </source>
</reference>
<dbReference type="InterPro" id="IPR000873">
    <property type="entry name" value="AMP-dep_synth/lig_dom"/>
</dbReference>
<dbReference type="PANTHER" id="PTHR43767:SF10">
    <property type="entry name" value="SURFACTIN SYNTHASE SUBUNIT 1"/>
    <property type="match status" value="1"/>
</dbReference>
<dbReference type="EMBL" id="CP012673">
    <property type="protein sequence ID" value="AUX43567.1"/>
    <property type="molecule type" value="Genomic_DNA"/>
</dbReference>
<feature type="domain" description="AMP-dependent synthetase/ligase" evidence="2">
    <location>
        <begin position="157"/>
        <end position="353"/>
    </location>
</feature>
<dbReference type="CDD" id="cd04433">
    <property type="entry name" value="AFD_class_I"/>
    <property type="match status" value="1"/>
</dbReference>
<gene>
    <name evidence="4" type="ORF">SOCE26_050170</name>
</gene>
<dbReference type="InterPro" id="IPR042099">
    <property type="entry name" value="ANL_N_sf"/>
</dbReference>
<dbReference type="Pfam" id="PF13193">
    <property type="entry name" value="AMP-binding_C"/>
    <property type="match status" value="1"/>
</dbReference>
<dbReference type="Gene3D" id="3.40.50.12780">
    <property type="entry name" value="N-terminal domain of ligase-like"/>
    <property type="match status" value="1"/>
</dbReference>
<feature type="domain" description="AMP-binding enzyme C-terminal" evidence="3">
    <location>
        <begin position="407"/>
        <end position="482"/>
    </location>
</feature>
<dbReference type="InterPro" id="IPR050237">
    <property type="entry name" value="ATP-dep_AMP-bd_enzyme"/>
</dbReference>
<evidence type="ECO:0000313" key="4">
    <source>
        <dbReference type="EMBL" id="AUX43567.1"/>
    </source>
</evidence>
<evidence type="ECO:0000256" key="1">
    <source>
        <dbReference type="SAM" id="MobiDB-lite"/>
    </source>
</evidence>
<dbReference type="InterPro" id="IPR045851">
    <property type="entry name" value="AMP-bd_C_sf"/>
</dbReference>
<dbReference type="AlphaFoldDB" id="A0A2L0EW90"/>
<feature type="compositionally biased region" description="Basic and acidic residues" evidence="1">
    <location>
        <begin position="497"/>
        <end position="510"/>
    </location>
</feature>
<organism evidence="4 5">
    <name type="scientific">Sorangium cellulosum</name>
    <name type="common">Polyangium cellulosum</name>
    <dbReference type="NCBI Taxonomy" id="56"/>
    <lineage>
        <taxon>Bacteria</taxon>
        <taxon>Pseudomonadati</taxon>
        <taxon>Myxococcota</taxon>
        <taxon>Polyangia</taxon>
        <taxon>Polyangiales</taxon>
        <taxon>Polyangiaceae</taxon>
        <taxon>Sorangium</taxon>
    </lineage>
</organism>
<evidence type="ECO:0000259" key="3">
    <source>
        <dbReference type="Pfam" id="PF13193"/>
    </source>
</evidence>
<accession>A0A2L0EW90</accession>
<dbReference type="InterPro" id="IPR025110">
    <property type="entry name" value="AMP-bd_C"/>
</dbReference>
<sequence>MLPVNARTPKTLISSVIHAARRQGSTLSDGTLQVDWATIDSALAAIEAFLGEHGIAADDMLALESVNSVPGALTLLALLSRGASFAFLPAPGPTAPAQPLPRFLRHRISVRSPLAEGRRGPVSLLRPETFLELRAVEDHRPLPEGSPLRRGRLLLRTSGSLDSPKLVVHTHEGLLGNALNAVERLALDVADRVLIPVPLAHMYGLGAGFLPAMSVGASVELLEGANLLRYMERERSFRPTVAFLSPNLCAMLLRPRDALGHYRHVVVAGDKLSPEAFEKAEALFRRVVNLYGSTEMGVICAADARETEGPRATTVGRPLPGVTLHLEPQPGSAEGDGSPGDLFCAHPYGFEGYVDSDGEPLSRAADAQAGGYATRDLGRLHPDGLLEVLGRGDHAVKRDGRLVMLAEVERALERLAGVERAAVVVAGETRRGRGIVAFCTPRAGVEIEPGGLRRACQGALPAYAVPDEICLLPSLPLLPSGKLDRRALQRAAPAPHSPHEASPDHGHRQS</sequence>
<dbReference type="Pfam" id="PF00501">
    <property type="entry name" value="AMP-binding"/>
    <property type="match status" value="1"/>
</dbReference>
<evidence type="ECO:0000313" key="5">
    <source>
        <dbReference type="Proteomes" id="UP000238348"/>
    </source>
</evidence>
<dbReference type="PANTHER" id="PTHR43767">
    <property type="entry name" value="LONG-CHAIN-FATTY-ACID--COA LIGASE"/>
    <property type="match status" value="1"/>
</dbReference>
<feature type="region of interest" description="Disordered" evidence="1">
    <location>
        <begin position="486"/>
        <end position="510"/>
    </location>
</feature>
<dbReference type="SUPFAM" id="SSF56801">
    <property type="entry name" value="Acetyl-CoA synthetase-like"/>
    <property type="match status" value="1"/>
</dbReference>
<dbReference type="GO" id="GO:0016877">
    <property type="term" value="F:ligase activity, forming carbon-sulfur bonds"/>
    <property type="evidence" value="ECO:0007669"/>
    <property type="project" value="UniProtKB-ARBA"/>
</dbReference>
<protein>
    <submittedName>
        <fullName evidence="4">Uncharacterized protein</fullName>
    </submittedName>
</protein>
<name>A0A2L0EW90_SORCE</name>